<dbReference type="Proteomes" id="UP000464718">
    <property type="component" value="Plasmid pvpsd2016-5"/>
</dbReference>
<dbReference type="InterPro" id="IPR027417">
    <property type="entry name" value="P-loop_NTPase"/>
</dbReference>
<dbReference type="Pfam" id="PF00437">
    <property type="entry name" value="T2SSE"/>
    <property type="match status" value="1"/>
</dbReference>
<evidence type="ECO:0000313" key="5">
    <source>
        <dbReference type="EMBL" id="AIL49911.1"/>
    </source>
</evidence>
<evidence type="ECO:0000256" key="2">
    <source>
        <dbReference type="ARBA" id="ARBA00022741"/>
    </source>
</evidence>
<name>A0A085YMI8_VIBPH</name>
<comment type="similarity">
    <text evidence="1">Belongs to the GSP E family.</text>
</comment>
<dbReference type="EMBL" id="DACQKT010000025">
    <property type="protein sequence ID" value="HAS6680098.1"/>
    <property type="molecule type" value="Genomic_DNA"/>
</dbReference>
<proteinExistence type="inferred from homology"/>
<dbReference type="PANTHER" id="PTHR30258:SF1">
    <property type="entry name" value="PROTEIN TRANSPORT PROTEIN HOFB HOMOLOG"/>
    <property type="match status" value="1"/>
</dbReference>
<dbReference type="PANTHER" id="PTHR30258">
    <property type="entry name" value="TYPE II SECRETION SYSTEM PROTEIN GSPE-RELATED"/>
    <property type="match status" value="1"/>
</dbReference>
<evidence type="ECO:0000256" key="3">
    <source>
        <dbReference type="ARBA" id="ARBA00022840"/>
    </source>
</evidence>
<keyword evidence="5" id="KW-0614">Plasmid</keyword>
<dbReference type="EMBL" id="CP034304">
    <property type="protein sequence ID" value="QHH13368.1"/>
    <property type="molecule type" value="Genomic_DNA"/>
</dbReference>
<dbReference type="InterPro" id="IPR001482">
    <property type="entry name" value="T2SS/T4SS_dom"/>
</dbReference>
<dbReference type="EMBL" id="KM067908">
    <property type="protein sequence ID" value="AIL49911.1"/>
    <property type="molecule type" value="Genomic_DNA"/>
</dbReference>
<dbReference type="GO" id="GO:0005886">
    <property type="term" value="C:plasma membrane"/>
    <property type="evidence" value="ECO:0007669"/>
    <property type="project" value="TreeGrafter"/>
</dbReference>
<reference evidence="6" key="2">
    <citation type="journal article" date="2018" name="Genome Biol.">
        <title>SKESA: strategic k-mer extension for scrupulous assemblies.</title>
        <authorList>
            <person name="Souvorov A."/>
            <person name="Agarwala R."/>
            <person name="Lipman D.J."/>
        </authorList>
    </citation>
    <scope>NUCLEOTIDE SEQUENCE</scope>
    <source>
        <strain evidence="6">1930</strain>
    </source>
</reference>
<protein>
    <submittedName>
        <fullName evidence="5">T2SS</fullName>
    </submittedName>
    <submittedName>
        <fullName evidence="6">Type II secretion protein</fullName>
    </submittedName>
</protein>
<geneLocation type="plasmid" evidence="7">
    <name>pVPSD2016-5</name>
</geneLocation>
<reference evidence="5" key="1">
    <citation type="journal article" date="2015" name="Dis. Aquat. Organ.">
        <title>Photorhabdus insect-related (Pir) toxin-like genes in a plasmid of Vibrio parahaemolyticus, the causative agent of acute hepatopancreatic necrosis disease (AHPND) of shrimp.</title>
        <authorList>
            <person name="Han J.E."/>
            <person name="Tang K.F."/>
            <person name="Tran L.H."/>
            <person name="Lightner D.V."/>
        </authorList>
    </citation>
    <scope>NUCLEOTIDE SEQUENCE</scope>
    <source>
        <strain evidence="5">13-028/A3</strain>
        <plasmid evidence="5">pVPA3-1</plasmid>
    </source>
</reference>
<evidence type="ECO:0000259" key="4">
    <source>
        <dbReference type="Pfam" id="PF00437"/>
    </source>
</evidence>
<keyword evidence="2" id="KW-0547">Nucleotide-binding</keyword>
<geneLocation type="plasmid" evidence="5">
    <name>pVPA3-1</name>
</geneLocation>
<dbReference type="Gene3D" id="3.30.450.90">
    <property type="match status" value="1"/>
</dbReference>
<gene>
    <name evidence="7" type="ORF">EHC69_29345</name>
    <name evidence="6" type="ORF">I7278_25295</name>
</gene>
<dbReference type="GO" id="GO:0016887">
    <property type="term" value="F:ATP hydrolysis activity"/>
    <property type="evidence" value="ECO:0007669"/>
    <property type="project" value="TreeGrafter"/>
</dbReference>
<keyword evidence="3" id="KW-0067">ATP-binding</keyword>
<sequence>MSHFPKLTDSEEKTLLTLCRDDGYTIVNAALTVQTSNLNAPNLGRIMDLLQGSKALLGQDVIIEEVPQSVIDEALATFSDTQHQTLKEQGEQNVVERQLQALCQTAVNENSSDVHVLTTPDSTLFLLRTVGVRRVISRFHNHQSAQNQPRQVGLALIDYVFSTLGGQDIKYTLPANDRFSLPLKVGNELRLFEWRAALIPTHDGPKLTLRCLTPKNKALSLEDMDLPTPYLATLIQMVHKRQGGIIITGPMGSGKSSLVYALLEKVDRIARNVHSLEDPVEFSQDFVSKTQVQPSLETFEGSGVKMDYAFYCKETLRHDVDISNIGEIRDTPTAAEFCRKAETGGLALATLHTNSALGVAQTFIQQLKMPAAIVGAPDLMAMFVHVKLVRKLCDCAFSFADRDSEEAKKAYSSINSSDKLALKISQLEKLCSEDELKNVRLLNPCGCEKCNKEGGVSGESGRLVVMEMIVLDDADRQFIIKEDDLGWKQHLKKQGWPDIKDHCKSRIVRGQVDILSASEQVDDLVPVPVTDIYRAMQEAL</sequence>
<dbReference type="PATRIC" id="fig|670.381.peg.5025"/>
<feature type="domain" description="Bacterial type II secretion system protein E" evidence="4">
    <location>
        <begin position="89"/>
        <end position="513"/>
    </location>
</feature>
<dbReference type="Gene3D" id="3.40.50.300">
    <property type="entry name" value="P-loop containing nucleotide triphosphate hydrolases"/>
    <property type="match status" value="1"/>
</dbReference>
<accession>A0A085YMI8</accession>
<evidence type="ECO:0000313" key="8">
    <source>
        <dbReference type="Proteomes" id="UP000464718"/>
    </source>
</evidence>
<dbReference type="GO" id="GO:0005524">
    <property type="term" value="F:ATP binding"/>
    <property type="evidence" value="ECO:0007669"/>
    <property type="project" value="UniProtKB-KW"/>
</dbReference>
<evidence type="ECO:0000313" key="6">
    <source>
        <dbReference type="EMBL" id="HAS6680098.1"/>
    </source>
</evidence>
<evidence type="ECO:0000313" key="7">
    <source>
        <dbReference type="EMBL" id="QHH13368.1"/>
    </source>
</evidence>
<organism evidence="5">
    <name type="scientific">Vibrio parahaemolyticus</name>
    <dbReference type="NCBI Taxonomy" id="670"/>
    <lineage>
        <taxon>Bacteria</taxon>
        <taxon>Pseudomonadati</taxon>
        <taxon>Pseudomonadota</taxon>
        <taxon>Gammaproteobacteria</taxon>
        <taxon>Vibrionales</taxon>
        <taxon>Vibrionaceae</taxon>
        <taxon>Vibrio</taxon>
    </lineage>
</organism>
<dbReference type="AlphaFoldDB" id="A0A085YMI8"/>
<reference evidence="7 8" key="3">
    <citation type="submission" date="2018-12" db="EMBL/GenBank/DDBJ databases">
        <title>Genomic insights into the evolutionary origins and pathogenicity of five Vibrio parahaemolyticus strains isolated from the shrimp with acute hepatopancreatic necrosis disease (AHPND).</title>
        <authorList>
            <person name="Yang Q."/>
            <person name="Dong X."/>
            <person name="Xie G."/>
            <person name="Fu S."/>
            <person name="Zou P."/>
            <person name="Sun J."/>
            <person name="Wang Y."/>
            <person name="Huang J."/>
        </authorList>
    </citation>
    <scope>NUCLEOTIDE SEQUENCE [LARGE SCALE GENOMIC DNA]</scope>
    <source>
        <strain evidence="7 8">20160303005-1</strain>
        <plasmid evidence="8">pvpsd2016-5</plasmid>
        <plasmid evidence="7">pVPSD2016-5</plasmid>
    </source>
</reference>
<reference evidence="6" key="4">
    <citation type="submission" date="2019-12" db="EMBL/GenBank/DDBJ databases">
        <authorList>
            <consortium name="NCBI Pathogen Detection Project"/>
        </authorList>
    </citation>
    <scope>NUCLEOTIDE SEQUENCE</scope>
    <source>
        <strain evidence="6">1930</strain>
    </source>
</reference>
<dbReference type="Proteomes" id="UP000856022">
    <property type="component" value="Unassembled WGS sequence"/>
</dbReference>
<evidence type="ECO:0000256" key="1">
    <source>
        <dbReference type="ARBA" id="ARBA00006611"/>
    </source>
</evidence>
<dbReference type="SUPFAM" id="SSF52540">
    <property type="entry name" value="P-loop containing nucleoside triphosphate hydrolases"/>
    <property type="match status" value="1"/>
</dbReference>
<geneLocation type="plasmid" evidence="8">
    <name>pvpsd2016-5</name>
</geneLocation>
<dbReference type="RefSeq" id="WP_025791778.1">
    <property type="nucleotide sequence ID" value="NC_025152.1"/>
</dbReference>